<keyword evidence="10" id="KW-0812">Transmembrane</keyword>
<dbReference type="InterPro" id="IPR050482">
    <property type="entry name" value="Sensor_HK_TwoCompSys"/>
</dbReference>
<dbReference type="Gene3D" id="1.20.5.1930">
    <property type="match status" value="1"/>
</dbReference>
<protein>
    <recommendedName>
        <fullName evidence="2">histidine kinase</fullName>
        <ecNumber evidence="2">2.7.13.3</ecNumber>
    </recommendedName>
</protein>
<evidence type="ECO:0000256" key="10">
    <source>
        <dbReference type="SAM" id="Phobius"/>
    </source>
</evidence>
<dbReference type="AlphaFoldDB" id="A0A344LJ09"/>
<feature type="transmembrane region" description="Helical" evidence="10">
    <location>
        <begin position="63"/>
        <end position="82"/>
    </location>
</feature>
<name>A0A344LJ09_9PSEU</name>
<feature type="domain" description="Histidine kinase/HSP90-like ATPase" evidence="11">
    <location>
        <begin position="302"/>
        <end position="392"/>
    </location>
</feature>
<dbReference type="GO" id="GO:0000155">
    <property type="term" value="F:phosphorelay sensor kinase activity"/>
    <property type="evidence" value="ECO:0007669"/>
    <property type="project" value="InterPro"/>
</dbReference>
<evidence type="ECO:0000313" key="14">
    <source>
        <dbReference type="Proteomes" id="UP000250434"/>
    </source>
</evidence>
<evidence type="ECO:0000256" key="7">
    <source>
        <dbReference type="ARBA" id="ARBA00022840"/>
    </source>
</evidence>
<proteinExistence type="predicted"/>
<keyword evidence="6 13" id="KW-0418">Kinase</keyword>
<dbReference type="Gene3D" id="3.30.565.10">
    <property type="entry name" value="Histidine kinase-like ATPase, C-terminal domain"/>
    <property type="match status" value="1"/>
</dbReference>
<reference evidence="13 14" key="1">
    <citation type="submission" date="2016-04" db="EMBL/GenBank/DDBJ databases">
        <title>Complete genome sequence and analysis of deep-sea sediment isolate, Amycolatopsis sp. WP1.</title>
        <authorList>
            <person name="Wang H."/>
            <person name="Chen S."/>
            <person name="Wu Q."/>
        </authorList>
    </citation>
    <scope>NUCLEOTIDE SEQUENCE [LARGE SCALE GENOMIC DNA]</scope>
    <source>
        <strain evidence="13 14">WP1</strain>
    </source>
</reference>
<dbReference type="PANTHER" id="PTHR24421">
    <property type="entry name" value="NITRATE/NITRITE SENSOR PROTEIN NARX-RELATED"/>
    <property type="match status" value="1"/>
</dbReference>
<dbReference type="EMBL" id="CP015163">
    <property type="protein sequence ID" value="AXB48033.1"/>
    <property type="molecule type" value="Genomic_DNA"/>
</dbReference>
<keyword evidence="4" id="KW-0808">Transferase</keyword>
<dbReference type="InterPro" id="IPR011712">
    <property type="entry name" value="Sig_transdc_His_kin_sub3_dim/P"/>
</dbReference>
<evidence type="ECO:0000256" key="9">
    <source>
        <dbReference type="SAM" id="Coils"/>
    </source>
</evidence>
<feature type="domain" description="Signal transduction histidine kinase subgroup 3 dimerisation and phosphoacceptor" evidence="12">
    <location>
        <begin position="184"/>
        <end position="247"/>
    </location>
</feature>
<dbReference type="RefSeq" id="WP_113697106.1">
    <property type="nucleotide sequence ID" value="NZ_CP015163.1"/>
</dbReference>
<dbReference type="Proteomes" id="UP000250434">
    <property type="component" value="Chromosome"/>
</dbReference>
<sequence length="409" mass="43426">MSKADLVALTATALALSGLDVALYLLGQRTSGWAGPQAWLVLQLVLDVSLVAVWRFPRTVSGLCVAGALTMLAGDLFSPGLLSPLDPLTLATVPTVTPVLIVAMIRLLDRRVALTLVAVLAVVATRVWTPSWDVTPFGLVSTVLPALLIMYVDARKELLRSLRDRAERAEREQTLLAEQARAQERRRLAAEMHDVVTHQLSLMVLHAGALGVSSPDESVRAAAEEIRTAGTKALDELRDLVGVLRTNQSEMDRADGKVAERVDAAAGMDALRALAAESEAVGVKVRLELDGDPGLLSPTISRTAHRIVQEGLTNVRKHAPGSVVDTEVRYREDGIRIRVRNGPASARPDPVLAGSGSGAGLAGLRQRVDLLGGSLRARPVPGGGFELGAILPAYVPTAEGARDDPGSRR</sequence>
<feature type="coiled-coil region" evidence="9">
    <location>
        <begin position="152"/>
        <end position="186"/>
    </location>
</feature>
<dbReference type="CDD" id="cd16917">
    <property type="entry name" value="HATPase_UhpB-NarQ-NarX-like"/>
    <property type="match status" value="1"/>
</dbReference>
<evidence type="ECO:0000259" key="12">
    <source>
        <dbReference type="Pfam" id="PF07730"/>
    </source>
</evidence>
<feature type="transmembrane region" description="Helical" evidence="10">
    <location>
        <begin position="134"/>
        <end position="152"/>
    </location>
</feature>
<evidence type="ECO:0000256" key="1">
    <source>
        <dbReference type="ARBA" id="ARBA00000085"/>
    </source>
</evidence>
<keyword evidence="14" id="KW-1185">Reference proteome</keyword>
<organism evidence="13 14">
    <name type="scientific">Amycolatopsis albispora</name>
    <dbReference type="NCBI Taxonomy" id="1804986"/>
    <lineage>
        <taxon>Bacteria</taxon>
        <taxon>Bacillati</taxon>
        <taxon>Actinomycetota</taxon>
        <taxon>Actinomycetes</taxon>
        <taxon>Pseudonocardiales</taxon>
        <taxon>Pseudonocardiaceae</taxon>
        <taxon>Amycolatopsis</taxon>
    </lineage>
</organism>
<dbReference type="Pfam" id="PF02518">
    <property type="entry name" value="HATPase_c"/>
    <property type="match status" value="1"/>
</dbReference>
<dbReference type="EC" id="2.7.13.3" evidence="2"/>
<dbReference type="GO" id="GO:0046983">
    <property type="term" value="F:protein dimerization activity"/>
    <property type="evidence" value="ECO:0007669"/>
    <property type="project" value="InterPro"/>
</dbReference>
<dbReference type="OrthoDB" id="227596at2"/>
<gene>
    <name evidence="13" type="ORF">A4R43_40990</name>
</gene>
<evidence type="ECO:0000256" key="6">
    <source>
        <dbReference type="ARBA" id="ARBA00022777"/>
    </source>
</evidence>
<evidence type="ECO:0000256" key="3">
    <source>
        <dbReference type="ARBA" id="ARBA00022553"/>
    </source>
</evidence>
<keyword evidence="7" id="KW-0067">ATP-binding</keyword>
<evidence type="ECO:0000256" key="5">
    <source>
        <dbReference type="ARBA" id="ARBA00022741"/>
    </source>
</evidence>
<dbReference type="Pfam" id="PF07730">
    <property type="entry name" value="HisKA_3"/>
    <property type="match status" value="1"/>
</dbReference>
<dbReference type="GO" id="GO:0016020">
    <property type="term" value="C:membrane"/>
    <property type="evidence" value="ECO:0007669"/>
    <property type="project" value="InterPro"/>
</dbReference>
<evidence type="ECO:0000256" key="4">
    <source>
        <dbReference type="ARBA" id="ARBA00022679"/>
    </source>
</evidence>
<dbReference type="SUPFAM" id="SSF55874">
    <property type="entry name" value="ATPase domain of HSP90 chaperone/DNA topoisomerase II/histidine kinase"/>
    <property type="match status" value="1"/>
</dbReference>
<keyword evidence="5" id="KW-0547">Nucleotide-binding</keyword>
<evidence type="ECO:0000256" key="2">
    <source>
        <dbReference type="ARBA" id="ARBA00012438"/>
    </source>
</evidence>
<keyword evidence="8" id="KW-0902">Two-component regulatory system</keyword>
<feature type="transmembrane region" description="Helical" evidence="10">
    <location>
        <begin position="88"/>
        <end position="105"/>
    </location>
</feature>
<keyword evidence="3" id="KW-0597">Phosphoprotein</keyword>
<comment type="catalytic activity">
    <reaction evidence="1">
        <text>ATP + protein L-histidine = ADP + protein N-phospho-L-histidine.</text>
        <dbReference type="EC" id="2.7.13.3"/>
    </reaction>
</comment>
<keyword evidence="10" id="KW-1133">Transmembrane helix</keyword>
<keyword evidence="10" id="KW-0472">Membrane</keyword>
<feature type="transmembrane region" description="Helical" evidence="10">
    <location>
        <begin position="112"/>
        <end position="128"/>
    </location>
</feature>
<evidence type="ECO:0000256" key="8">
    <source>
        <dbReference type="ARBA" id="ARBA00023012"/>
    </source>
</evidence>
<dbReference type="InterPro" id="IPR003594">
    <property type="entry name" value="HATPase_dom"/>
</dbReference>
<dbReference type="PANTHER" id="PTHR24421:SF10">
    <property type="entry name" value="NITRATE_NITRITE SENSOR PROTEIN NARQ"/>
    <property type="match status" value="1"/>
</dbReference>
<accession>A0A344LJ09</accession>
<dbReference type="KEGG" id="aab:A4R43_40990"/>
<dbReference type="InterPro" id="IPR036890">
    <property type="entry name" value="HATPase_C_sf"/>
</dbReference>
<feature type="transmembrane region" description="Helical" evidence="10">
    <location>
        <begin position="38"/>
        <end position="56"/>
    </location>
</feature>
<dbReference type="GO" id="GO:0005524">
    <property type="term" value="F:ATP binding"/>
    <property type="evidence" value="ECO:0007669"/>
    <property type="project" value="UniProtKB-KW"/>
</dbReference>
<keyword evidence="9" id="KW-0175">Coiled coil</keyword>
<evidence type="ECO:0000259" key="11">
    <source>
        <dbReference type="Pfam" id="PF02518"/>
    </source>
</evidence>
<evidence type="ECO:0000313" key="13">
    <source>
        <dbReference type="EMBL" id="AXB48033.1"/>
    </source>
</evidence>